<dbReference type="AlphaFoldDB" id="Q8BR29"/>
<dbReference type="InterPro" id="IPR007080">
    <property type="entry name" value="RNA_pol_Rpb1_1"/>
</dbReference>
<evidence type="ECO:0000256" key="2">
    <source>
        <dbReference type="ARBA" id="ARBA00012418"/>
    </source>
</evidence>
<dbReference type="PeptideAtlas" id="Q8BR29"/>
<reference evidence="8" key="7">
    <citation type="journal article" date="2005" name="Science">
        <title>The Transcriptional Landscape of the Mammalian Genome.</title>
        <authorList>
            <consortium name="The FANTOM Consortium"/>
            <consortium name="Riken Genome Exploration Research Group and Genome Science Group (Genome Network Project Core Group)"/>
        </authorList>
    </citation>
    <scope>NUCLEOTIDE SEQUENCE</scope>
    <source>
        <strain evidence="8">C57BL/6J</strain>
        <tissue evidence="8">Corpora quadrigemina</tissue>
    </source>
</reference>
<dbReference type="PANTHER" id="PTHR19376:SF11">
    <property type="entry name" value="DNA-DIRECTED RNA POLYMERASE I SUBUNIT RPA1"/>
    <property type="match status" value="1"/>
</dbReference>
<proteinExistence type="evidence at transcript level"/>
<comment type="similarity">
    <text evidence="1">Belongs to the RNA polymerase beta' chain family.</text>
</comment>
<evidence type="ECO:0000313" key="8">
    <source>
        <dbReference type="EMBL" id="BAC32498.1"/>
    </source>
</evidence>
<dbReference type="UCSC" id="uc009cht.2">
    <property type="organism name" value="mouse"/>
</dbReference>
<name>Q8BR29_MOUSE</name>
<dbReference type="GO" id="GO:0003677">
    <property type="term" value="F:DNA binding"/>
    <property type="evidence" value="ECO:0007669"/>
    <property type="project" value="InterPro"/>
</dbReference>
<dbReference type="GO" id="GO:0006351">
    <property type="term" value="P:DNA-templated transcription"/>
    <property type="evidence" value="ECO:0007669"/>
    <property type="project" value="InterPro"/>
</dbReference>
<keyword evidence="3" id="KW-0240">DNA-directed RNA polymerase</keyword>
<evidence type="ECO:0000256" key="6">
    <source>
        <dbReference type="ARBA" id="ARBA00023163"/>
    </source>
</evidence>
<evidence type="ECO:0000259" key="7">
    <source>
        <dbReference type="Pfam" id="PF04997"/>
    </source>
</evidence>
<keyword evidence="4" id="KW-0808">Transferase</keyword>
<protein>
    <recommendedName>
        <fullName evidence="2">DNA-directed RNA polymerase</fullName>
        <ecNumber evidence="2">2.7.7.6</ecNumber>
    </recommendedName>
</protein>
<organism evidence="8">
    <name type="scientific">Mus musculus</name>
    <name type="common">Mouse</name>
    <dbReference type="NCBI Taxonomy" id="10090"/>
    <lineage>
        <taxon>Eukaryota</taxon>
        <taxon>Metazoa</taxon>
        <taxon>Chordata</taxon>
        <taxon>Craniata</taxon>
        <taxon>Vertebrata</taxon>
        <taxon>Euteleostomi</taxon>
        <taxon>Mammalia</taxon>
        <taxon>Eutheria</taxon>
        <taxon>Euarchontoglires</taxon>
        <taxon>Glires</taxon>
        <taxon>Rodentia</taxon>
        <taxon>Myomorpha</taxon>
        <taxon>Muroidea</taxon>
        <taxon>Muridae</taxon>
        <taxon>Murinae</taxon>
        <taxon>Mus</taxon>
        <taxon>Mus</taxon>
    </lineage>
</organism>
<dbReference type="Pfam" id="PF04997">
    <property type="entry name" value="RNA_pol_Rpb1_1"/>
    <property type="match status" value="1"/>
</dbReference>
<evidence type="ECO:0000256" key="3">
    <source>
        <dbReference type="ARBA" id="ARBA00022478"/>
    </source>
</evidence>
<reference evidence="8" key="5">
    <citation type="submission" date="2001-07" db="EMBL/GenBank/DDBJ databases">
        <authorList>
            <person name="Adachi J."/>
            <person name="Aizawa K."/>
            <person name="Akimura T."/>
            <person name="Arakawa T."/>
            <person name="Bono H."/>
            <person name="Carninci P."/>
            <person name="Fukuda S."/>
            <person name="Furuno M."/>
            <person name="Hanagaki T."/>
            <person name="Hara A."/>
            <person name="Hashizume W."/>
            <person name="Hayashida K."/>
            <person name="Hayatsu N."/>
            <person name="Hiramoto K."/>
            <person name="Hiraoka T."/>
            <person name="Hirozane T."/>
            <person name="Hori F."/>
            <person name="Imotani K."/>
            <person name="Ishii Y."/>
            <person name="Itoh M."/>
            <person name="Kagawa I."/>
            <person name="Kasukawa T."/>
            <person name="Katoh H."/>
            <person name="Kawai J."/>
            <person name="Kojima Y."/>
            <person name="Kondo S."/>
            <person name="Konno H."/>
            <person name="Kouda M."/>
            <person name="Koya S."/>
            <person name="Kurihara C."/>
            <person name="Matsuyama T."/>
            <person name="Miyazaki A."/>
            <person name="Murata M."/>
            <person name="Nakamura M."/>
            <person name="Nishi K."/>
            <person name="Nomura K."/>
            <person name="Numazaki R."/>
            <person name="Ohno M."/>
            <person name="Ohsato N."/>
            <person name="Okazaki Y."/>
            <person name="Saito R."/>
            <person name="Saitoh H."/>
            <person name="Sakai C."/>
            <person name="Sakai K."/>
            <person name="Sakazume N."/>
            <person name="Sano H."/>
            <person name="Sasaki D."/>
            <person name="Shibata K."/>
            <person name="Shinagawa A."/>
            <person name="Shiraki T."/>
            <person name="Sogabe Y."/>
            <person name="Tagami M."/>
            <person name="Tagawa A."/>
            <person name="Takahashi F."/>
            <person name="Takaku-Akahira S."/>
            <person name="Takeda Y."/>
            <person name="Tanaka T."/>
            <person name="Tomaru A."/>
            <person name="Toya T."/>
            <person name="Yasunishi A."/>
            <person name="Muramatsu M."/>
            <person name="Hayashizaki Y."/>
        </authorList>
    </citation>
    <scope>NUCLEOTIDE SEQUENCE</scope>
    <source>
        <strain evidence="8">C57BL/6J</strain>
        <tissue evidence="8">Corpora quadrigemina</tissue>
    </source>
</reference>
<keyword evidence="5" id="KW-0548">Nucleotidyltransferase</keyword>
<evidence type="ECO:0000256" key="5">
    <source>
        <dbReference type="ARBA" id="ARBA00022695"/>
    </source>
</evidence>
<dbReference type="GO" id="GO:0000428">
    <property type="term" value="C:DNA-directed RNA polymerase complex"/>
    <property type="evidence" value="ECO:0007669"/>
    <property type="project" value="UniProtKB-KW"/>
</dbReference>
<evidence type="ECO:0000256" key="4">
    <source>
        <dbReference type="ARBA" id="ARBA00022679"/>
    </source>
</evidence>
<evidence type="ECO:0000256" key="1">
    <source>
        <dbReference type="ARBA" id="ARBA00006460"/>
    </source>
</evidence>
<reference evidence="8" key="4">
    <citation type="journal article" date="2001" name="Nature">
        <title>Functional annotation of a full-length mouse cDNA collection.</title>
        <authorList>
            <consortium name="The RIKEN Genome Exploration Research Group Phase II Team and the FANTOM Consortium"/>
        </authorList>
    </citation>
    <scope>NUCLEOTIDE SEQUENCE</scope>
    <source>
        <strain evidence="8">C57BL/6J</strain>
        <tissue evidence="8">Corpora quadrigemina</tissue>
    </source>
</reference>
<keyword evidence="6" id="KW-0804">Transcription</keyword>
<sequence>MLASKHTPWRRLQGISFGMYSAEELKKLSVKSITNPRYVDYLGNPSANGLYDLALGPADSKEVCATCVQDFNNCSGHLGHIDLPLTVYNPFLFDKLYLLLRGSCLSCHMLTCPRAAIYLLISQLRVLEVGALQAVYELERILSRFLEETGDPSAFEIQEELEEYTSKILQNNLLGSQGTHVKNVCESRSKLVAQFWKTHMAAKQCPHCKTGRSVVRKEHNSKLIITYPATVHKKSDQEGTELPGKQPRRPRSHLWLQVLSAS</sequence>
<dbReference type="SUPFAM" id="SSF64484">
    <property type="entry name" value="beta and beta-prime subunits of DNA dependent RNA-polymerase"/>
    <property type="match status" value="1"/>
</dbReference>
<accession>Q8BR29</accession>
<dbReference type="InterPro" id="IPR045867">
    <property type="entry name" value="DNA-dir_RpoC_beta_prime"/>
</dbReference>
<dbReference type="EMBL" id="AK045809">
    <property type="protein sequence ID" value="BAC32498.1"/>
    <property type="molecule type" value="mRNA"/>
</dbReference>
<reference evidence="8" key="2">
    <citation type="journal article" date="2000" name="Genome Res.">
        <title>Normalization and subtraction of cap-trapper-selected cDNAs to prepare full-length cDNA libraries for rapid discovery of new genes.</title>
        <authorList>
            <person name="Carninci P."/>
            <person name="Shibata Y."/>
            <person name="Hayatsu N."/>
            <person name="Sugahara Y."/>
            <person name="Shibata K."/>
            <person name="Itoh M."/>
            <person name="Konno H."/>
            <person name="Okazaki Y."/>
            <person name="Muramatsu M."/>
            <person name="Hayashizaki Y."/>
        </authorList>
    </citation>
    <scope>NUCLEOTIDE SEQUENCE</scope>
    <source>
        <strain evidence="8">C57BL/6J</strain>
        <tissue evidence="8">Corpora quadrigemina</tissue>
    </source>
</reference>
<dbReference type="GO" id="GO:0003899">
    <property type="term" value="F:DNA-directed RNA polymerase activity"/>
    <property type="evidence" value="ECO:0007669"/>
    <property type="project" value="UniProtKB-EC"/>
</dbReference>
<reference evidence="8" key="8">
    <citation type="journal article" date="2005" name="Science">
        <title>Antisense Transcription in the Mammalian Transcriptome.</title>
        <authorList>
            <consortium name="RIKEN Genome Exploration Research Group and Genome Science Group (Genome Network Project Core Group) and the FANTOM Consortium"/>
        </authorList>
    </citation>
    <scope>NUCLEOTIDE SEQUENCE</scope>
    <source>
        <strain evidence="8">C57BL/6J</strain>
        <tissue evidence="8">Corpora quadrigemina</tissue>
    </source>
</reference>
<reference evidence="8" key="3">
    <citation type="journal article" date="2000" name="Genome Res.">
        <title>RIKEN integrated sequence analysis (RISA) system--384-format sequencing pipeline with 384 multicapillary sequencer.</title>
        <authorList>
            <person name="Shibata K."/>
            <person name="Itoh M."/>
            <person name="Aizawa K."/>
            <person name="Nagaoka S."/>
            <person name="Sasaki N."/>
            <person name="Carninci P."/>
            <person name="Konno H."/>
            <person name="Akiyama J."/>
            <person name="Nishi K."/>
            <person name="Kitsunai T."/>
            <person name="Tashiro H."/>
            <person name="Itoh M."/>
            <person name="Sumi N."/>
            <person name="Ishii Y."/>
            <person name="Nakamura S."/>
            <person name="Hazama M."/>
            <person name="Nishine T."/>
            <person name="Harada A."/>
            <person name="Yamamoto R."/>
            <person name="Matsumoto H."/>
            <person name="Sakaguchi S."/>
            <person name="Ikegami T."/>
            <person name="Kashiwagi K."/>
            <person name="Fujiwake S."/>
            <person name="Inoue K."/>
            <person name="Togawa Y."/>
            <person name="Izawa M."/>
            <person name="Ohara E."/>
            <person name="Watahiki M."/>
            <person name="Yoneda Y."/>
            <person name="Ishikawa T."/>
            <person name="Ozawa K."/>
            <person name="Tanaka T."/>
            <person name="Matsuura S."/>
            <person name="Kawai J."/>
            <person name="Okazaki Y."/>
            <person name="Muramatsu M."/>
            <person name="Inoue Y."/>
            <person name="Kira A."/>
            <person name="Hayashizaki Y."/>
        </authorList>
    </citation>
    <scope>NUCLEOTIDE SEQUENCE</scope>
    <source>
        <strain evidence="8">C57BL/6J</strain>
        <tissue evidence="8">Corpora quadrigemina</tissue>
    </source>
</reference>
<reference evidence="8" key="6">
    <citation type="journal article" date="2002" name="Nature">
        <title>Analysis of the mouse transcriptome based on functional annotation of 60,770 full-length cDNAs.</title>
        <authorList>
            <consortium name="The FANTOM Consortium and the RIKEN Genome Exploration Research Group Phase I and II Team"/>
        </authorList>
    </citation>
    <scope>NUCLEOTIDE SEQUENCE</scope>
    <source>
        <strain evidence="8">C57BL/6J</strain>
        <tissue evidence="8">Corpora quadrigemina</tissue>
    </source>
</reference>
<dbReference type="InterPro" id="IPR044893">
    <property type="entry name" value="RNA_pol_Rpb1_clamp_domain"/>
</dbReference>
<feature type="domain" description="RNA polymerase Rpb1" evidence="7">
    <location>
        <begin position="11"/>
        <end position="219"/>
    </location>
</feature>
<dbReference type="FunFam" id="4.10.860.120:FF:000006">
    <property type="entry name" value="DNA-directed RNA polymerase subunit"/>
    <property type="match status" value="1"/>
</dbReference>
<dbReference type="PANTHER" id="PTHR19376">
    <property type="entry name" value="DNA-DIRECTED RNA POLYMERASE"/>
    <property type="match status" value="1"/>
</dbReference>
<dbReference type="Gene3D" id="4.10.860.120">
    <property type="entry name" value="RNA polymerase II, clamp domain"/>
    <property type="match status" value="1"/>
</dbReference>
<reference evidence="8" key="1">
    <citation type="journal article" date="1999" name="Methods Enzymol.">
        <title>High-efficiency full-length cDNA cloning.</title>
        <authorList>
            <person name="Carninci P."/>
            <person name="Hayashizaki Y."/>
        </authorList>
    </citation>
    <scope>NUCLEOTIDE SEQUENCE</scope>
    <source>
        <strain evidence="8">C57BL/6J</strain>
        <tissue evidence="8">Corpora quadrigemina</tissue>
    </source>
</reference>
<dbReference type="EC" id="2.7.7.6" evidence="2"/>